<evidence type="ECO:0000313" key="4">
    <source>
        <dbReference type="Proteomes" id="UP000230423"/>
    </source>
</evidence>
<reference evidence="3 4" key="1">
    <citation type="submission" date="2015-09" db="EMBL/GenBank/DDBJ databases">
        <title>Draft genome of the parasitic nematode Teladorsagia circumcincta isolate WARC Sus (inbred).</title>
        <authorList>
            <person name="Mitreva M."/>
        </authorList>
    </citation>
    <scope>NUCLEOTIDE SEQUENCE [LARGE SCALE GENOMIC DNA]</scope>
    <source>
        <strain evidence="3 4">S</strain>
    </source>
</reference>
<comment type="similarity">
    <text evidence="1">Belongs to the thymidylate kinase family.</text>
</comment>
<gene>
    <name evidence="3" type="ORF">TELCIR_04672</name>
</gene>
<dbReference type="AlphaFoldDB" id="A0A2G9UT02"/>
<dbReference type="PANTHER" id="PTHR10344">
    <property type="entry name" value="THYMIDYLATE KINASE"/>
    <property type="match status" value="1"/>
</dbReference>
<dbReference type="Proteomes" id="UP000230423">
    <property type="component" value="Unassembled WGS sequence"/>
</dbReference>
<dbReference type="SUPFAM" id="SSF52540">
    <property type="entry name" value="P-loop containing nucleoside triphosphate hydrolases"/>
    <property type="match status" value="1"/>
</dbReference>
<evidence type="ECO:0000256" key="1">
    <source>
        <dbReference type="ARBA" id="ARBA00009776"/>
    </source>
</evidence>
<dbReference type="GO" id="GO:0004798">
    <property type="term" value="F:dTMP kinase activity"/>
    <property type="evidence" value="ECO:0007669"/>
    <property type="project" value="TreeGrafter"/>
</dbReference>
<dbReference type="OrthoDB" id="425602at2759"/>
<dbReference type="GO" id="GO:0006233">
    <property type="term" value="P:dTDP biosynthetic process"/>
    <property type="evidence" value="ECO:0007669"/>
    <property type="project" value="TreeGrafter"/>
</dbReference>
<feature type="domain" description="Thymidylate kinase-like" evidence="2">
    <location>
        <begin position="38"/>
        <end position="111"/>
    </location>
</feature>
<dbReference type="InterPro" id="IPR027417">
    <property type="entry name" value="P-loop_NTPase"/>
</dbReference>
<dbReference type="InterPro" id="IPR039430">
    <property type="entry name" value="Thymidylate_kin-like_dom"/>
</dbReference>
<dbReference type="GO" id="GO:0005829">
    <property type="term" value="C:cytosol"/>
    <property type="evidence" value="ECO:0007669"/>
    <property type="project" value="TreeGrafter"/>
</dbReference>
<accession>A0A2G9UT02</accession>
<dbReference type="GO" id="GO:0005634">
    <property type="term" value="C:nucleus"/>
    <property type="evidence" value="ECO:0007669"/>
    <property type="project" value="TreeGrafter"/>
</dbReference>
<dbReference type="GO" id="GO:0004550">
    <property type="term" value="F:nucleoside diphosphate kinase activity"/>
    <property type="evidence" value="ECO:0007669"/>
    <property type="project" value="TreeGrafter"/>
</dbReference>
<keyword evidence="4" id="KW-1185">Reference proteome</keyword>
<evidence type="ECO:0000313" key="3">
    <source>
        <dbReference type="EMBL" id="PIO73364.1"/>
    </source>
</evidence>
<dbReference type="GO" id="GO:0005739">
    <property type="term" value="C:mitochondrion"/>
    <property type="evidence" value="ECO:0007669"/>
    <property type="project" value="TreeGrafter"/>
</dbReference>
<dbReference type="Gene3D" id="3.40.50.300">
    <property type="entry name" value="P-loop containing nucleotide triphosphate hydrolases"/>
    <property type="match status" value="1"/>
</dbReference>
<evidence type="ECO:0000259" key="2">
    <source>
        <dbReference type="Pfam" id="PF02223"/>
    </source>
</evidence>
<dbReference type="GO" id="GO:0006235">
    <property type="term" value="P:dTTP biosynthetic process"/>
    <property type="evidence" value="ECO:0007669"/>
    <property type="project" value="TreeGrafter"/>
</dbReference>
<dbReference type="GO" id="GO:0006227">
    <property type="term" value="P:dUDP biosynthetic process"/>
    <property type="evidence" value="ECO:0007669"/>
    <property type="project" value="TreeGrafter"/>
</dbReference>
<name>A0A2G9UT02_TELCI</name>
<protein>
    <recommendedName>
        <fullName evidence="2">Thymidylate kinase-like domain-containing protein</fullName>
    </recommendedName>
</protein>
<dbReference type="PANTHER" id="PTHR10344:SF1">
    <property type="entry name" value="THYMIDYLATE KINASE"/>
    <property type="match status" value="1"/>
</dbReference>
<proteinExistence type="inferred from homology"/>
<dbReference type="Pfam" id="PF02223">
    <property type="entry name" value="Thymidylate_kin"/>
    <property type="match status" value="1"/>
</dbReference>
<dbReference type="EMBL" id="KZ345472">
    <property type="protein sequence ID" value="PIO73364.1"/>
    <property type="molecule type" value="Genomic_DNA"/>
</dbReference>
<sequence length="133" mass="15394">MWWWWFYWLHRARAAADGAQAYAQCIVHIKMAADLAGLDPNWVRQADIGLPRPDVVLFFEVSPEVVKQRGGYGDERLESDHLQRKVHHAMKELRKGYWQTVNADGDMETVEAVVQDIYSKISREEPLGKIDTI</sequence>
<organism evidence="3 4">
    <name type="scientific">Teladorsagia circumcincta</name>
    <name type="common">Brown stomach worm</name>
    <name type="synonym">Ostertagia circumcincta</name>
    <dbReference type="NCBI Taxonomy" id="45464"/>
    <lineage>
        <taxon>Eukaryota</taxon>
        <taxon>Metazoa</taxon>
        <taxon>Ecdysozoa</taxon>
        <taxon>Nematoda</taxon>
        <taxon>Chromadorea</taxon>
        <taxon>Rhabditida</taxon>
        <taxon>Rhabditina</taxon>
        <taxon>Rhabditomorpha</taxon>
        <taxon>Strongyloidea</taxon>
        <taxon>Trichostrongylidae</taxon>
        <taxon>Teladorsagia</taxon>
    </lineage>
</organism>